<name>A0A1H4FDJ7_ALKAM</name>
<protein>
    <submittedName>
        <fullName evidence="1">Uncharacterized protein</fullName>
    </submittedName>
</protein>
<dbReference type="AlphaFoldDB" id="A0A1H4FDJ7"/>
<gene>
    <name evidence="1" type="ORF">SAMN04488051_11011</name>
</gene>
<evidence type="ECO:0000313" key="1">
    <source>
        <dbReference type="EMBL" id="SEA95404.1"/>
    </source>
</evidence>
<dbReference type="EMBL" id="FNRM01000010">
    <property type="protein sequence ID" value="SEA95404.1"/>
    <property type="molecule type" value="Genomic_DNA"/>
</dbReference>
<proteinExistence type="predicted"/>
<evidence type="ECO:0000313" key="2">
    <source>
        <dbReference type="Proteomes" id="UP000198773"/>
    </source>
</evidence>
<sequence>MGFGLSLIGFFVVLVLVILGSIKAYEIIGGKSKKKKDDQ</sequence>
<reference evidence="1 2" key="1">
    <citation type="submission" date="2016-10" db="EMBL/GenBank/DDBJ databases">
        <authorList>
            <person name="de Groot N.N."/>
        </authorList>
    </citation>
    <scope>NUCLEOTIDE SEQUENCE [LARGE SCALE GENOMIC DNA]</scope>
    <source>
        <strain evidence="1 2">CGMCC 1.3430</strain>
    </source>
</reference>
<dbReference type="STRING" id="152573.SAMN04488051_11011"/>
<accession>A0A1H4FDJ7</accession>
<keyword evidence="2" id="KW-1185">Reference proteome</keyword>
<dbReference type="Proteomes" id="UP000198773">
    <property type="component" value="Unassembled WGS sequence"/>
</dbReference>
<organism evidence="1 2">
    <name type="scientific">Alkalimonas amylolytica</name>
    <dbReference type="NCBI Taxonomy" id="152573"/>
    <lineage>
        <taxon>Bacteria</taxon>
        <taxon>Pseudomonadati</taxon>
        <taxon>Pseudomonadota</taxon>
        <taxon>Gammaproteobacteria</taxon>
        <taxon>Alkalimonas</taxon>
    </lineage>
</organism>